<dbReference type="PANTHER" id="PTHR48043">
    <property type="entry name" value="EG:EG0003.4 PROTEIN-RELATED"/>
    <property type="match status" value="1"/>
</dbReference>
<dbReference type="InterPro" id="IPR050271">
    <property type="entry name" value="UDP-glycosyltransferase"/>
</dbReference>
<dbReference type="CDD" id="cd03784">
    <property type="entry name" value="GT1_Gtf-like"/>
    <property type="match status" value="1"/>
</dbReference>
<evidence type="ECO:0000256" key="4">
    <source>
        <dbReference type="RuleBase" id="RU003718"/>
    </source>
</evidence>
<dbReference type="GO" id="GO:0015020">
    <property type="term" value="F:glucuronosyltransferase activity"/>
    <property type="evidence" value="ECO:0007669"/>
    <property type="project" value="UniProtKB-EC"/>
</dbReference>
<dbReference type="Gene3D" id="3.40.50.2000">
    <property type="entry name" value="Glycogen Phosphorylase B"/>
    <property type="match status" value="2"/>
</dbReference>
<dbReference type="GeneID" id="115887918"/>
<gene>
    <name evidence="7" type="primary">LOC115887918</name>
</gene>
<dbReference type="InterPro" id="IPR002213">
    <property type="entry name" value="UDP_glucos_trans"/>
</dbReference>
<feature type="transmembrane region" description="Helical" evidence="5">
    <location>
        <begin position="471"/>
        <end position="498"/>
    </location>
</feature>
<feature type="chain" id="PRO_5027133558" description="UDP-glucuronosyltransferase" evidence="5">
    <location>
        <begin position="20"/>
        <end position="514"/>
    </location>
</feature>
<dbReference type="GO" id="GO:0016020">
    <property type="term" value="C:membrane"/>
    <property type="evidence" value="ECO:0007669"/>
    <property type="project" value="UniProtKB-SubCell"/>
</dbReference>
<keyword evidence="6" id="KW-1185">Reference proteome</keyword>
<dbReference type="AlphaFoldDB" id="A0A6J2YKB0"/>
<evidence type="ECO:0000313" key="6">
    <source>
        <dbReference type="Proteomes" id="UP000504635"/>
    </source>
</evidence>
<evidence type="ECO:0000256" key="1">
    <source>
        <dbReference type="ARBA" id="ARBA00009995"/>
    </source>
</evidence>
<dbReference type="EC" id="2.4.1.17" evidence="5"/>
<feature type="signal peptide" evidence="5">
    <location>
        <begin position="1"/>
        <end position="19"/>
    </location>
</feature>
<reference evidence="7" key="1">
    <citation type="submission" date="2025-08" db="UniProtKB">
        <authorList>
            <consortium name="RefSeq"/>
        </authorList>
    </citation>
    <scope>IDENTIFICATION</scope>
    <source>
        <tissue evidence="7">Gonads</tissue>
    </source>
</reference>
<comment type="similarity">
    <text evidence="1 4">Belongs to the UDP-glycosyltransferase family.</text>
</comment>
<evidence type="ECO:0000256" key="2">
    <source>
        <dbReference type="ARBA" id="ARBA00022676"/>
    </source>
</evidence>
<dbReference type="Proteomes" id="UP000504635">
    <property type="component" value="Unplaced"/>
</dbReference>
<sequence length="514" mass="58811">MILLLLFGWLLLTLGGCDSARILCIFPVPSVSHQATFQPIAKALSLRGHDVISVTPSPLKDPTLTNLTEIDTSYTKKILLGYGFEYFMSKEVAIQNKIPKIFEMYYELAEALFQNEEFKKIYTNPDEKFDLIIAQIYISPIMLGLSVKLNAPIIGVSSMGCWIGTHYAMGNPILPSMYSEMFLPYHGELSFYERIKSTLYFLWSRYYVNLVALPKCDQISKKYLGNDIPYIGDIEKNLSALFLNSNPVLYTPRPLVPTVVPLVFIHIEPPKPLPQDIKAEMDSAKNGVVYFSLGSNVKSMNIPQRVRNLLMDVFRELPYKVLWKFEKEELPGKPSNVVIKQWLPQQDVLAHPNVKVFVSQGGLQSTEEAVDRGVPMVIIPFISDQEFNGKKLQEFGVARHIDYLNTTKQELIDSIIDVAKNPKYRENMKKLKDLLNDEPMTGIERAVWWSEYVIRHKGTRHLRSPTVDIAWYKYFLLDVVSAFVGIIILILVVLIKLFKYVKNSLTKKEKIKTK</sequence>
<keyword evidence="5" id="KW-1133">Transmembrane helix</keyword>
<dbReference type="Pfam" id="PF00201">
    <property type="entry name" value="UDPGT"/>
    <property type="match status" value="1"/>
</dbReference>
<evidence type="ECO:0000256" key="3">
    <source>
        <dbReference type="ARBA" id="ARBA00022679"/>
    </source>
</evidence>
<keyword evidence="5" id="KW-0732">Signal</keyword>
<evidence type="ECO:0000313" key="7">
    <source>
        <dbReference type="RefSeq" id="XP_030763310.1"/>
    </source>
</evidence>
<dbReference type="InParanoid" id="A0A6J2YKB0"/>
<name>A0A6J2YKB0_SITOR</name>
<keyword evidence="5" id="KW-0812">Transmembrane</keyword>
<evidence type="ECO:0000256" key="5">
    <source>
        <dbReference type="RuleBase" id="RU362059"/>
    </source>
</evidence>
<comment type="subcellular location">
    <subcellularLocation>
        <location evidence="5">Membrane</location>
        <topology evidence="5">Single-pass membrane protein</topology>
    </subcellularLocation>
</comment>
<dbReference type="InterPro" id="IPR035595">
    <property type="entry name" value="UDP_glycos_trans_CS"/>
</dbReference>
<comment type="catalytic activity">
    <reaction evidence="5">
        <text>glucuronate acceptor + UDP-alpha-D-glucuronate = acceptor beta-D-glucuronoside + UDP + H(+)</text>
        <dbReference type="Rhea" id="RHEA:21032"/>
        <dbReference type="ChEBI" id="CHEBI:15378"/>
        <dbReference type="ChEBI" id="CHEBI:58052"/>
        <dbReference type="ChEBI" id="CHEBI:58223"/>
        <dbReference type="ChEBI" id="CHEBI:132367"/>
        <dbReference type="ChEBI" id="CHEBI:132368"/>
        <dbReference type="EC" id="2.4.1.17"/>
    </reaction>
</comment>
<dbReference type="PANTHER" id="PTHR48043:SF159">
    <property type="entry name" value="EG:EG0003.4 PROTEIN-RELATED"/>
    <property type="match status" value="1"/>
</dbReference>
<organism evidence="6 7">
    <name type="scientific">Sitophilus oryzae</name>
    <name type="common">Rice weevil</name>
    <name type="synonym">Curculio oryzae</name>
    <dbReference type="NCBI Taxonomy" id="7048"/>
    <lineage>
        <taxon>Eukaryota</taxon>
        <taxon>Metazoa</taxon>
        <taxon>Ecdysozoa</taxon>
        <taxon>Arthropoda</taxon>
        <taxon>Hexapoda</taxon>
        <taxon>Insecta</taxon>
        <taxon>Pterygota</taxon>
        <taxon>Neoptera</taxon>
        <taxon>Endopterygota</taxon>
        <taxon>Coleoptera</taxon>
        <taxon>Polyphaga</taxon>
        <taxon>Cucujiformia</taxon>
        <taxon>Curculionidae</taxon>
        <taxon>Dryophthorinae</taxon>
        <taxon>Sitophilus</taxon>
    </lineage>
</organism>
<keyword evidence="5" id="KW-0472">Membrane</keyword>
<dbReference type="SUPFAM" id="SSF53756">
    <property type="entry name" value="UDP-Glycosyltransferase/glycogen phosphorylase"/>
    <property type="match status" value="1"/>
</dbReference>
<dbReference type="RefSeq" id="XP_030763310.1">
    <property type="nucleotide sequence ID" value="XM_030907450.1"/>
</dbReference>
<dbReference type="KEGG" id="soy:115887918"/>
<accession>A0A6J2YKB0</accession>
<dbReference type="OrthoDB" id="5835829at2759"/>
<dbReference type="PROSITE" id="PS00375">
    <property type="entry name" value="UDPGT"/>
    <property type="match status" value="1"/>
</dbReference>
<keyword evidence="2 4" id="KW-0328">Glycosyltransferase</keyword>
<proteinExistence type="inferred from homology"/>
<protein>
    <recommendedName>
        <fullName evidence="5">UDP-glucuronosyltransferase</fullName>
        <ecNumber evidence="5">2.4.1.17</ecNumber>
    </recommendedName>
</protein>
<dbReference type="FunFam" id="3.40.50.2000:FF:000050">
    <property type="entry name" value="UDP-glucuronosyltransferase"/>
    <property type="match status" value="1"/>
</dbReference>
<keyword evidence="3 4" id="KW-0808">Transferase</keyword>